<dbReference type="Proteomes" id="UP000182489">
    <property type="component" value="Unassembled WGS sequence"/>
</dbReference>
<keyword evidence="7" id="KW-0676">Redox-active center</keyword>
<dbReference type="Gene3D" id="3.40.30.10">
    <property type="entry name" value="Glutaredoxin"/>
    <property type="match status" value="1"/>
</dbReference>
<dbReference type="InterPro" id="IPR001853">
    <property type="entry name" value="DSBA-like_thioredoxin_dom"/>
</dbReference>
<evidence type="ECO:0000313" key="13">
    <source>
        <dbReference type="Proteomes" id="UP000305681"/>
    </source>
</evidence>
<name>A0A031GRK7_9BURK</name>
<evidence type="ECO:0000256" key="5">
    <source>
        <dbReference type="ARBA" id="ARBA00022764"/>
    </source>
</evidence>
<evidence type="ECO:0000256" key="8">
    <source>
        <dbReference type="SAM" id="SignalP"/>
    </source>
</evidence>
<comment type="similarity">
    <text evidence="2">Belongs to the thioredoxin family. DsbA subfamily.</text>
</comment>
<evidence type="ECO:0000256" key="1">
    <source>
        <dbReference type="ARBA" id="ARBA00004418"/>
    </source>
</evidence>
<keyword evidence="4 8" id="KW-0732">Signal</keyword>
<comment type="subcellular location">
    <subcellularLocation>
        <location evidence="1">Periplasm</location>
    </subcellularLocation>
</comment>
<dbReference type="RefSeq" id="WP_034751770.1">
    <property type="nucleotide sequence ID" value="NZ_FPKH01000002.1"/>
</dbReference>
<evidence type="ECO:0000259" key="9">
    <source>
        <dbReference type="PROSITE" id="PS51352"/>
    </source>
</evidence>
<organism evidence="11 13">
    <name type="scientific">Janthinobacterium lividum</name>
    <dbReference type="NCBI Taxonomy" id="29581"/>
    <lineage>
        <taxon>Bacteria</taxon>
        <taxon>Pseudomonadati</taxon>
        <taxon>Pseudomonadota</taxon>
        <taxon>Betaproteobacteria</taxon>
        <taxon>Burkholderiales</taxon>
        <taxon>Oxalobacteraceae</taxon>
        <taxon>Janthinobacterium</taxon>
    </lineage>
</organism>
<dbReference type="InterPro" id="IPR036249">
    <property type="entry name" value="Thioredoxin-like_sf"/>
</dbReference>
<dbReference type="EMBL" id="FPKH01000002">
    <property type="protein sequence ID" value="SFX67504.1"/>
    <property type="molecule type" value="Genomic_DNA"/>
</dbReference>
<keyword evidence="6" id="KW-1015">Disulfide bond</keyword>
<dbReference type="InterPro" id="IPR050824">
    <property type="entry name" value="Thiol_disulfide_DsbA"/>
</dbReference>
<dbReference type="Proteomes" id="UP000305681">
    <property type="component" value="Unassembled WGS sequence"/>
</dbReference>
<reference evidence="10 12" key="1">
    <citation type="submission" date="2016-11" db="EMBL/GenBank/DDBJ databases">
        <authorList>
            <person name="Varghese N."/>
            <person name="Submissions S."/>
        </authorList>
    </citation>
    <scope>NUCLEOTIDE SEQUENCE [LARGE SCALE GENOMIC DNA]</scope>
    <source>
        <strain evidence="10 12">NFR18</strain>
    </source>
</reference>
<dbReference type="PANTHER" id="PTHR35891:SF3">
    <property type="entry name" value="THIOL:DISULFIDE INTERCHANGE PROTEIN DSBL"/>
    <property type="match status" value="1"/>
</dbReference>
<dbReference type="EMBL" id="VDGE01000002">
    <property type="protein sequence ID" value="TNC77598.1"/>
    <property type="molecule type" value="Genomic_DNA"/>
</dbReference>
<keyword evidence="5" id="KW-0574">Periplasm</keyword>
<comment type="caution">
    <text evidence="11">The sequence shown here is derived from an EMBL/GenBank/DDBJ whole genome shotgun (WGS) entry which is preliminary data.</text>
</comment>
<feature type="chain" id="PRO_5044051238" description="Thiol:disulfide interchange protein DsbA" evidence="8">
    <location>
        <begin position="26"/>
        <end position="223"/>
    </location>
</feature>
<protein>
    <recommendedName>
        <fullName evidence="3">Thiol:disulfide interchange protein DsbA</fullName>
    </recommendedName>
</protein>
<evidence type="ECO:0000256" key="2">
    <source>
        <dbReference type="ARBA" id="ARBA00005791"/>
    </source>
</evidence>
<dbReference type="AlphaFoldDB" id="A0A031GRK7"/>
<accession>A0A031GRK7</accession>
<evidence type="ECO:0000256" key="7">
    <source>
        <dbReference type="ARBA" id="ARBA00023284"/>
    </source>
</evidence>
<dbReference type="GO" id="GO:0042597">
    <property type="term" value="C:periplasmic space"/>
    <property type="evidence" value="ECO:0007669"/>
    <property type="project" value="UniProtKB-SubCell"/>
</dbReference>
<dbReference type="PANTHER" id="PTHR35891">
    <property type="entry name" value="THIOL:DISULFIDE INTERCHANGE PROTEIN DSBA"/>
    <property type="match status" value="1"/>
</dbReference>
<evidence type="ECO:0000256" key="6">
    <source>
        <dbReference type="ARBA" id="ARBA00023157"/>
    </source>
</evidence>
<feature type="domain" description="Thioredoxin" evidence="9">
    <location>
        <begin position="5"/>
        <end position="164"/>
    </location>
</feature>
<dbReference type="OrthoDB" id="9784896at2"/>
<reference evidence="11 13" key="2">
    <citation type="submission" date="2019-06" db="EMBL/GenBank/DDBJ databases">
        <title>Genome sequence of Janthinobacterium lividum UCD_MED1.</title>
        <authorList>
            <person name="De Leon M.E."/>
            <person name="Jospin G."/>
        </authorList>
    </citation>
    <scope>NUCLEOTIDE SEQUENCE [LARGE SCALE GENOMIC DNA]</scope>
    <source>
        <strain evidence="11 13">UCD_MED1</strain>
    </source>
</reference>
<dbReference type="Pfam" id="PF01323">
    <property type="entry name" value="DSBA"/>
    <property type="match status" value="1"/>
</dbReference>
<gene>
    <name evidence="11" type="ORF">FHI69_09730</name>
    <name evidence="10" type="ORF">SAMN03097694_2912</name>
</gene>
<evidence type="ECO:0000256" key="3">
    <source>
        <dbReference type="ARBA" id="ARBA00013831"/>
    </source>
</evidence>
<dbReference type="CDD" id="cd03019">
    <property type="entry name" value="DsbA_DsbA"/>
    <property type="match status" value="1"/>
</dbReference>
<evidence type="ECO:0000256" key="4">
    <source>
        <dbReference type="ARBA" id="ARBA00022729"/>
    </source>
</evidence>
<feature type="signal peptide" evidence="8">
    <location>
        <begin position="1"/>
        <end position="25"/>
    </location>
</feature>
<dbReference type="PROSITE" id="PS51352">
    <property type="entry name" value="THIOREDOXIN_2"/>
    <property type="match status" value="1"/>
</dbReference>
<evidence type="ECO:0000313" key="10">
    <source>
        <dbReference type="EMBL" id="SFX67504.1"/>
    </source>
</evidence>
<evidence type="ECO:0000313" key="12">
    <source>
        <dbReference type="Proteomes" id="UP000182489"/>
    </source>
</evidence>
<dbReference type="SUPFAM" id="SSF52833">
    <property type="entry name" value="Thioredoxin-like"/>
    <property type="match status" value="1"/>
</dbReference>
<dbReference type="eggNOG" id="COG1651">
    <property type="taxonomic scope" value="Bacteria"/>
</dbReference>
<dbReference type="InterPro" id="IPR013766">
    <property type="entry name" value="Thioredoxin_domain"/>
</dbReference>
<proteinExistence type="inferred from homology"/>
<dbReference type="InterPro" id="IPR023205">
    <property type="entry name" value="DsbA/DsbL"/>
</dbReference>
<dbReference type="GO" id="GO:0016491">
    <property type="term" value="F:oxidoreductase activity"/>
    <property type="evidence" value="ECO:0007669"/>
    <property type="project" value="InterPro"/>
</dbReference>
<evidence type="ECO:0000313" key="11">
    <source>
        <dbReference type="EMBL" id="TNC77598.1"/>
    </source>
</evidence>
<sequence length="223" mass="24892">MRFLRFLRPLLAAVTLVAATGGAMAADTGFTTLTTPVRTDTGKKVEVVEYFMYSCPHCYVLDPLMHDWVKKQGDKIAFRRVHLAATGPKDPQAHAYATLEAMGQLDQFHDKIFRAIHVERNRLNRDDAILDLLVKNGIDKAKYLDMFNSFGVQTKLKRNEQLITASKIESAPTIVIDGRFVTSPAQLSRPGQSEPQTQAATLRVMDELVARVLKERAPAPAKK</sequence>